<keyword evidence="4" id="KW-1185">Reference proteome</keyword>
<feature type="compositionally biased region" description="Pro residues" evidence="1">
    <location>
        <begin position="257"/>
        <end position="275"/>
    </location>
</feature>
<dbReference type="RefSeq" id="WP_111871520.1">
    <property type="nucleotide sequence ID" value="NZ_QLYX01000019.1"/>
</dbReference>
<feature type="compositionally biased region" description="Low complexity" evidence="1">
    <location>
        <begin position="62"/>
        <end position="77"/>
    </location>
</feature>
<proteinExistence type="predicted"/>
<feature type="region of interest" description="Disordered" evidence="1">
    <location>
        <begin position="309"/>
        <end position="334"/>
    </location>
</feature>
<dbReference type="AlphaFoldDB" id="A0A365GX39"/>
<keyword evidence="2" id="KW-1133">Transmembrane helix</keyword>
<evidence type="ECO:0000313" key="4">
    <source>
        <dbReference type="Proteomes" id="UP000251891"/>
    </source>
</evidence>
<comment type="caution">
    <text evidence="3">The sequence shown here is derived from an EMBL/GenBank/DDBJ whole genome shotgun (WGS) entry which is preliminary data.</text>
</comment>
<sequence length="481" mass="50260">MRCDAPIGEGAVPPSPEPAAGLYDSPGPLGAPAPESYAPAPPQDAPDRPAAAEDAAEATLTWSPSSSWSPGGGSPADSAPPAPSPGWAAGERWSAPPPREPLGAPPAPAAPAAPAWAQDSPARPELPPADAPGPQAWENDSESTQTWSMEQELQPTPPKPLPLPPEPAPAPRPPGESIVPDSWFAEPRDPGAASTQQWTPQPAPQQPWPDRDPGNPGQPWADRDPGQPWAPQPPQDGLPQNRTAVLNAGPPGMDPGFGPPMGPPMGAPPPYPAPGPQGRASKPLVIAVAALVAVAMLSVIIVLWPDGEGSAKADSTSPAANQATATPEPAANNSAARRQAAAFDALLRAGGASRAELGRALATARKCKTMPAALAGFQRVAQQRRQQMNKARTLEVSALANGTRLRSSLARSFELSLQTDLHFLKWAERNRRCRKQPKPDANYRRGQQVSAQTTVAKNQFVTLWNPVASKTGFPVRTANHF</sequence>
<reference evidence="3 4" key="1">
    <citation type="submission" date="2018-06" db="EMBL/GenBank/DDBJ databases">
        <title>Actinomadura craniellae sp. nov. isolated from marine sponge Craniella sp.</title>
        <authorList>
            <person name="Li L."/>
            <person name="Xu Q.H."/>
            <person name="Lin H.W."/>
            <person name="Lu Y.H."/>
        </authorList>
    </citation>
    <scope>NUCLEOTIDE SEQUENCE [LARGE SCALE GENOMIC DNA]</scope>
    <source>
        <strain evidence="3 4">LHW63021</strain>
    </source>
</reference>
<feature type="compositionally biased region" description="Pro residues" evidence="1">
    <location>
        <begin position="155"/>
        <end position="174"/>
    </location>
</feature>
<feature type="transmembrane region" description="Helical" evidence="2">
    <location>
        <begin position="284"/>
        <end position="304"/>
    </location>
</feature>
<evidence type="ECO:0000256" key="1">
    <source>
        <dbReference type="SAM" id="MobiDB-lite"/>
    </source>
</evidence>
<feature type="compositionally biased region" description="Low complexity" evidence="1">
    <location>
        <begin position="112"/>
        <end position="121"/>
    </location>
</feature>
<dbReference type="EMBL" id="QLYX01000019">
    <property type="protein sequence ID" value="RAY11328.1"/>
    <property type="molecule type" value="Genomic_DNA"/>
</dbReference>
<dbReference type="PRINTS" id="PR01217">
    <property type="entry name" value="PRICHEXTENSN"/>
</dbReference>
<evidence type="ECO:0000313" key="3">
    <source>
        <dbReference type="EMBL" id="RAY11328.1"/>
    </source>
</evidence>
<protein>
    <submittedName>
        <fullName evidence="3">Uncharacterized protein</fullName>
    </submittedName>
</protein>
<gene>
    <name evidence="3" type="ORF">DPM19_30355</name>
</gene>
<feature type="compositionally biased region" description="Pro residues" evidence="1">
    <location>
        <begin position="95"/>
        <end position="111"/>
    </location>
</feature>
<dbReference type="OrthoDB" id="3763497at2"/>
<evidence type="ECO:0000256" key="2">
    <source>
        <dbReference type="SAM" id="Phobius"/>
    </source>
</evidence>
<dbReference type="Proteomes" id="UP000251891">
    <property type="component" value="Unassembled WGS sequence"/>
</dbReference>
<name>A0A365GX39_9ACTN</name>
<keyword evidence="2" id="KW-0812">Transmembrane</keyword>
<keyword evidence="2" id="KW-0472">Membrane</keyword>
<accession>A0A365GX39</accession>
<feature type="region of interest" description="Disordered" evidence="1">
    <location>
        <begin position="1"/>
        <end position="278"/>
    </location>
</feature>
<feature type="compositionally biased region" description="Polar residues" evidence="1">
    <location>
        <begin position="313"/>
        <end position="325"/>
    </location>
</feature>
<feature type="compositionally biased region" description="Polar residues" evidence="1">
    <location>
        <begin position="142"/>
        <end position="154"/>
    </location>
</feature>
<organism evidence="3 4">
    <name type="scientific">Actinomadura craniellae</name>
    <dbReference type="NCBI Taxonomy" id="2231787"/>
    <lineage>
        <taxon>Bacteria</taxon>
        <taxon>Bacillati</taxon>
        <taxon>Actinomycetota</taxon>
        <taxon>Actinomycetes</taxon>
        <taxon>Streptosporangiales</taxon>
        <taxon>Thermomonosporaceae</taxon>
        <taxon>Actinomadura</taxon>
    </lineage>
</organism>